<dbReference type="EMBL" id="JAAFGS010000009">
    <property type="protein sequence ID" value="NGZ77631.1"/>
    <property type="molecule type" value="Genomic_DNA"/>
</dbReference>
<gene>
    <name evidence="1" type="ORF">GYN08_20265</name>
</gene>
<evidence type="ECO:0008006" key="3">
    <source>
        <dbReference type="Google" id="ProtNLM"/>
    </source>
</evidence>
<protein>
    <recommendedName>
        <fullName evidence="3">Immunity protein 30 domain-containing protein</fullName>
    </recommendedName>
</protein>
<proteinExistence type="predicted"/>
<reference evidence="1 2" key="1">
    <citation type="submission" date="2020-01" db="EMBL/GenBank/DDBJ databases">
        <title>Polyphasic characterisation and genomic insights into a novel alkali tolerant bacterium VR-M41.</title>
        <authorList>
            <person name="Vemuluri V.R."/>
        </authorList>
    </citation>
    <scope>NUCLEOTIDE SEQUENCE [LARGE SCALE GENOMIC DNA]</scope>
    <source>
        <strain evidence="1 2">VR-M41</strain>
    </source>
</reference>
<sequence>MPDRKLLEELYRMRDLNGSDDDLERFSDILNELCENASADVITDLCRMLEDDVIEPSAAGDLLETIFYIADRCGIEESMRYLALGVPGLFPHAEGWAVRLHRMLLHADRPGAPYIAAYSRALHAIPARAVRRVVNTLLDIKRTQPELYTVKVDRFMLALMRGEESGDGLAFARN</sequence>
<name>A0ABX0F9K9_9BACL</name>
<accession>A0ABX0F9K9</accession>
<keyword evidence="2" id="KW-1185">Reference proteome</keyword>
<evidence type="ECO:0000313" key="1">
    <source>
        <dbReference type="EMBL" id="NGZ77631.1"/>
    </source>
</evidence>
<dbReference type="RefSeq" id="WP_166278366.1">
    <property type="nucleotide sequence ID" value="NZ_JAAFGS010000009.1"/>
</dbReference>
<organism evidence="1 2">
    <name type="scientific">Saccharibacillus alkalitolerans</name>
    <dbReference type="NCBI Taxonomy" id="2705290"/>
    <lineage>
        <taxon>Bacteria</taxon>
        <taxon>Bacillati</taxon>
        <taxon>Bacillota</taxon>
        <taxon>Bacilli</taxon>
        <taxon>Bacillales</taxon>
        <taxon>Paenibacillaceae</taxon>
        <taxon>Saccharibacillus</taxon>
    </lineage>
</organism>
<comment type="caution">
    <text evidence="1">The sequence shown here is derived from an EMBL/GenBank/DDBJ whole genome shotgun (WGS) entry which is preliminary data.</text>
</comment>
<evidence type="ECO:0000313" key="2">
    <source>
        <dbReference type="Proteomes" id="UP000800303"/>
    </source>
</evidence>
<dbReference type="Proteomes" id="UP000800303">
    <property type="component" value="Unassembled WGS sequence"/>
</dbReference>